<organism evidence="5 6">
    <name type="scientific">Eimeria mitis</name>
    <dbReference type="NCBI Taxonomy" id="44415"/>
    <lineage>
        <taxon>Eukaryota</taxon>
        <taxon>Sar</taxon>
        <taxon>Alveolata</taxon>
        <taxon>Apicomplexa</taxon>
        <taxon>Conoidasida</taxon>
        <taxon>Coccidia</taxon>
        <taxon>Eucoccidiorida</taxon>
        <taxon>Eimeriorina</taxon>
        <taxon>Eimeriidae</taxon>
        <taxon>Eimeria</taxon>
    </lineage>
</organism>
<dbReference type="InterPro" id="IPR000885">
    <property type="entry name" value="Fib_collagen_C"/>
</dbReference>
<evidence type="ECO:0000313" key="6">
    <source>
        <dbReference type="Proteomes" id="UP000030744"/>
    </source>
</evidence>
<keyword evidence="6" id="KW-1185">Reference proteome</keyword>
<dbReference type="Proteomes" id="UP000030744">
    <property type="component" value="Unassembled WGS sequence"/>
</dbReference>
<name>U6K8I4_9EIME</name>
<gene>
    <name evidence="5" type="ORF">EMH_0089070</name>
</gene>
<dbReference type="Pfam" id="PF03815">
    <property type="entry name" value="LCCL"/>
    <property type="match status" value="1"/>
</dbReference>
<dbReference type="InterPro" id="IPR004043">
    <property type="entry name" value="LCCL"/>
</dbReference>
<proteinExistence type="predicted"/>
<evidence type="ECO:0000256" key="1">
    <source>
        <dbReference type="ARBA" id="ARBA00004613"/>
    </source>
</evidence>
<dbReference type="SMART" id="SM00603">
    <property type="entry name" value="LCCL"/>
    <property type="match status" value="1"/>
</dbReference>
<dbReference type="EMBL" id="HG686337">
    <property type="protein sequence ID" value="CDJ34269.1"/>
    <property type="molecule type" value="Genomic_DNA"/>
</dbReference>
<dbReference type="OrthoDB" id="414826at2759"/>
<sequence>MEECREEKIQQKQHIAELRQNAALLLSRFQAATQKTNMFSSHQLMPGDAAEHPAIDCYWIKQKTPHAVSGFYWVQPRCAKKALRGYCDMDSGSLIYVLQQQDIPRVAARPPGLLSAAADIRLACGSLGLEAFVPRSFSQLHSAVTAIELMGIQLEGEEEIPIAFDSACSYGQCSATFRDLHDGTTDLTGLVLSLAAADTSATAASDTAVGVCLCLFVFFLYSPFSSLSFGFSPALPLRCEDVMEGHEAFRGSLNTNVLVECPAGCTDTDTTTAPPVFGSGGVYSGRSGICAAAVHAGITSDDGGVFVASIESPLFSFEGSKQNGVESLALELPSGDATTRTMRLSKISEECPEGPAGYAAASASSLHARPLTSFVELTTRIRAVSPAAAPAYDPALAAAEEAAKERISKFRCCT</sequence>
<dbReference type="PROSITE" id="PS50820">
    <property type="entry name" value="LCCL"/>
    <property type="match status" value="1"/>
</dbReference>
<feature type="domain" description="LCCL" evidence="4">
    <location>
        <begin position="238"/>
        <end position="337"/>
    </location>
</feature>
<dbReference type="Gene3D" id="2.60.120.1000">
    <property type="match status" value="1"/>
</dbReference>
<dbReference type="GO" id="GO:0005201">
    <property type="term" value="F:extracellular matrix structural constituent"/>
    <property type="evidence" value="ECO:0007669"/>
    <property type="project" value="InterPro"/>
</dbReference>
<comment type="subcellular location">
    <subcellularLocation>
        <location evidence="1">Secreted</location>
    </subcellularLocation>
</comment>
<dbReference type="Pfam" id="PF01410">
    <property type="entry name" value="COLFI"/>
    <property type="match status" value="1"/>
</dbReference>
<dbReference type="VEuPathDB" id="ToxoDB:EMH_0089070"/>
<reference evidence="5" key="2">
    <citation type="submission" date="2013-10" db="EMBL/GenBank/DDBJ databases">
        <authorList>
            <person name="Aslett M."/>
        </authorList>
    </citation>
    <scope>NUCLEOTIDE SEQUENCE [LARGE SCALE GENOMIC DNA]</scope>
    <source>
        <strain evidence="5">Houghton</strain>
    </source>
</reference>
<dbReference type="SUPFAM" id="SSF69848">
    <property type="entry name" value="LCCL domain"/>
    <property type="match status" value="1"/>
</dbReference>
<dbReference type="InterPro" id="IPR036609">
    <property type="entry name" value="LCCL_sf"/>
</dbReference>
<dbReference type="InterPro" id="IPR051957">
    <property type="entry name" value="CRISP-LCCL_domain"/>
</dbReference>
<dbReference type="SUPFAM" id="SSF56496">
    <property type="entry name" value="Fibrinogen C-terminal domain-like"/>
    <property type="match status" value="1"/>
</dbReference>
<dbReference type="AlphaFoldDB" id="U6K8I4"/>
<evidence type="ECO:0000256" key="2">
    <source>
        <dbReference type="ARBA" id="ARBA00022525"/>
    </source>
</evidence>
<keyword evidence="2" id="KW-0964">Secreted</keyword>
<protein>
    <submittedName>
        <fullName evidence="5">LCCL domain-containing protein CCP1, related</fullName>
    </submittedName>
</protein>
<dbReference type="PANTHER" id="PTHR31331:SF1">
    <property type="entry name" value="CYSTEINE RICH SECRETORY PROTEIN LCCL DOMAIN CONTAINING 2"/>
    <property type="match status" value="1"/>
</dbReference>
<dbReference type="GO" id="GO:0005576">
    <property type="term" value="C:extracellular region"/>
    <property type="evidence" value="ECO:0007669"/>
    <property type="project" value="UniProtKB-SubCell"/>
</dbReference>
<dbReference type="RefSeq" id="XP_013356832.1">
    <property type="nucleotide sequence ID" value="XM_013501378.1"/>
</dbReference>
<dbReference type="NCBIfam" id="NF040941">
    <property type="entry name" value="GGGWT_bact"/>
    <property type="match status" value="1"/>
</dbReference>
<dbReference type="Gene3D" id="2.170.130.20">
    <property type="entry name" value="LCCL-like domain"/>
    <property type="match status" value="1"/>
</dbReference>
<dbReference type="PANTHER" id="PTHR31331">
    <property type="entry name" value="LCCL DOMAIN PROTEIN (AFU_ORTHOLOGUE AFUA_5G08630)"/>
    <property type="match status" value="1"/>
</dbReference>
<evidence type="ECO:0000259" key="4">
    <source>
        <dbReference type="PROSITE" id="PS50820"/>
    </source>
</evidence>
<evidence type="ECO:0000313" key="5">
    <source>
        <dbReference type="EMBL" id="CDJ34269.1"/>
    </source>
</evidence>
<evidence type="ECO:0000256" key="3">
    <source>
        <dbReference type="SAM" id="Coils"/>
    </source>
</evidence>
<dbReference type="InterPro" id="IPR036056">
    <property type="entry name" value="Fibrinogen-like_C"/>
</dbReference>
<dbReference type="GeneID" id="25383174"/>
<keyword evidence="3" id="KW-0175">Coiled coil</keyword>
<accession>U6K8I4</accession>
<reference evidence="5" key="1">
    <citation type="submission" date="2013-10" db="EMBL/GenBank/DDBJ databases">
        <title>Genomic analysis of the causative agents of coccidiosis in chickens.</title>
        <authorList>
            <person name="Reid A.J."/>
            <person name="Blake D."/>
            <person name="Billington K."/>
            <person name="Browne H."/>
            <person name="Dunn M."/>
            <person name="Hung S."/>
            <person name="Kawahara F."/>
            <person name="Miranda-Saavedra D."/>
            <person name="Mourier T."/>
            <person name="Nagra H."/>
            <person name="Otto T.D."/>
            <person name="Rawlings N."/>
            <person name="Sanchez A."/>
            <person name="Sanders M."/>
            <person name="Subramaniam C."/>
            <person name="Tay Y."/>
            <person name="Dear P."/>
            <person name="Doerig C."/>
            <person name="Gruber A."/>
            <person name="Parkinson J."/>
            <person name="Shirley M."/>
            <person name="Wan K.L."/>
            <person name="Berriman M."/>
            <person name="Tomley F."/>
            <person name="Pain A."/>
        </authorList>
    </citation>
    <scope>NUCLEOTIDE SEQUENCE [LARGE SCALE GENOMIC DNA]</scope>
    <source>
        <strain evidence="5">Houghton</strain>
    </source>
</reference>
<feature type="coiled-coil region" evidence="3">
    <location>
        <begin position="1"/>
        <end position="35"/>
    </location>
</feature>